<proteinExistence type="predicted"/>
<name>A0A9X3I0Y3_9FLAO</name>
<dbReference type="RefSeq" id="WP_266069159.1">
    <property type="nucleotide sequence ID" value="NZ_JAPJDA010000009.1"/>
</dbReference>
<dbReference type="PANTHER" id="PTHR12526">
    <property type="entry name" value="GLYCOSYLTRANSFERASE"/>
    <property type="match status" value="1"/>
</dbReference>
<reference evidence="3" key="1">
    <citation type="submission" date="2022-11" db="EMBL/GenBank/DDBJ databases">
        <title>Salinimicrobium profundisediminis sp. nov., isolated from deep-sea sediment of the Mariana Trench.</title>
        <authorList>
            <person name="Fu H."/>
        </authorList>
    </citation>
    <scope>NUCLEOTIDE SEQUENCE</scope>
    <source>
        <strain evidence="3">MT39</strain>
    </source>
</reference>
<evidence type="ECO:0000259" key="2">
    <source>
        <dbReference type="Pfam" id="PF13439"/>
    </source>
</evidence>
<dbReference type="InterPro" id="IPR028098">
    <property type="entry name" value="Glyco_trans_4-like_N"/>
</dbReference>
<dbReference type="EMBL" id="JAPJDA010000009">
    <property type="protein sequence ID" value="MCX2837908.1"/>
    <property type="molecule type" value="Genomic_DNA"/>
</dbReference>
<dbReference type="Pfam" id="PF00534">
    <property type="entry name" value="Glycos_transf_1"/>
    <property type="match status" value="1"/>
</dbReference>
<accession>A0A9X3I0Y3</accession>
<protein>
    <submittedName>
        <fullName evidence="3">Glycosyltransferase</fullName>
        <ecNumber evidence="3">2.4.-.-</ecNumber>
    </submittedName>
</protein>
<dbReference type="Pfam" id="PF13439">
    <property type="entry name" value="Glyco_transf_4"/>
    <property type="match status" value="1"/>
</dbReference>
<evidence type="ECO:0000259" key="1">
    <source>
        <dbReference type="Pfam" id="PF00534"/>
    </source>
</evidence>
<dbReference type="SUPFAM" id="SSF53756">
    <property type="entry name" value="UDP-Glycosyltransferase/glycogen phosphorylase"/>
    <property type="match status" value="1"/>
</dbReference>
<sequence length="380" mass="43497">MEILEEKPIVLFILDTLEIGGAERSILEISSRFKRYKPIVVTLFKGSHLKEEYVQRGIKVISLDFEKETKQTFLKTELDKIVSSIKPLVIHATLIRSCLLSREISRSHEYVLINSLVNNTYGMQRYKTLSPIRALKLFYTQIKDAKSSSKVDFYFSNSETIKKTTSSALGLNPGKVKVIYRGRDPEIFDQVNIEKQPSNSGKNHIDLYICVGRLIKRKGQLDLVHAFAEHLIKFPDSKLILVGEGPLRKELITKITRLNLKDKVELLGQRSDVPELLSKSSYFIFPSYYEGLPGALVEAMYSKTPIIASNIPENLECINKETSLIFEPGNIKDLVSKMEMAKSIDWNGKLDLAYRKALTDFSIYKIVDEYELTYDQLLQR</sequence>
<keyword evidence="3" id="KW-0328">Glycosyltransferase</keyword>
<feature type="domain" description="Glycosyltransferase subfamily 4-like N-terminal" evidence="2">
    <location>
        <begin position="19"/>
        <end position="186"/>
    </location>
</feature>
<feature type="domain" description="Glycosyl transferase family 1" evidence="1">
    <location>
        <begin position="206"/>
        <end position="340"/>
    </location>
</feature>
<keyword evidence="3" id="KW-0808">Transferase</keyword>
<keyword evidence="4" id="KW-1185">Reference proteome</keyword>
<organism evidence="3 4">
    <name type="scientific">Salinimicrobium profundisediminis</name>
    <dbReference type="NCBI Taxonomy" id="2994553"/>
    <lineage>
        <taxon>Bacteria</taxon>
        <taxon>Pseudomonadati</taxon>
        <taxon>Bacteroidota</taxon>
        <taxon>Flavobacteriia</taxon>
        <taxon>Flavobacteriales</taxon>
        <taxon>Flavobacteriaceae</taxon>
        <taxon>Salinimicrobium</taxon>
    </lineage>
</organism>
<evidence type="ECO:0000313" key="3">
    <source>
        <dbReference type="EMBL" id="MCX2837908.1"/>
    </source>
</evidence>
<dbReference type="AlphaFoldDB" id="A0A9X3I0Y3"/>
<evidence type="ECO:0000313" key="4">
    <source>
        <dbReference type="Proteomes" id="UP001148482"/>
    </source>
</evidence>
<comment type="caution">
    <text evidence="3">The sequence shown here is derived from an EMBL/GenBank/DDBJ whole genome shotgun (WGS) entry which is preliminary data.</text>
</comment>
<gene>
    <name evidence="3" type="ORF">OQ279_07045</name>
</gene>
<dbReference type="EC" id="2.4.-.-" evidence="3"/>
<dbReference type="Gene3D" id="3.40.50.2000">
    <property type="entry name" value="Glycogen Phosphorylase B"/>
    <property type="match status" value="2"/>
</dbReference>
<dbReference type="Proteomes" id="UP001148482">
    <property type="component" value="Unassembled WGS sequence"/>
</dbReference>
<dbReference type="GO" id="GO:0016757">
    <property type="term" value="F:glycosyltransferase activity"/>
    <property type="evidence" value="ECO:0007669"/>
    <property type="project" value="UniProtKB-KW"/>
</dbReference>
<dbReference type="InterPro" id="IPR001296">
    <property type="entry name" value="Glyco_trans_1"/>
</dbReference>